<dbReference type="Gene3D" id="3.30.390.50">
    <property type="entry name" value="CO dehydrogenase flavoprotein, C-terminal domain"/>
    <property type="match status" value="1"/>
</dbReference>
<dbReference type="InterPro" id="IPR051312">
    <property type="entry name" value="Diverse_Substr_Oxidored"/>
</dbReference>
<evidence type="ECO:0000259" key="4">
    <source>
        <dbReference type="PROSITE" id="PS51387"/>
    </source>
</evidence>
<dbReference type="GO" id="GO:0016491">
    <property type="term" value="F:oxidoreductase activity"/>
    <property type="evidence" value="ECO:0007669"/>
    <property type="project" value="UniProtKB-KW"/>
</dbReference>
<keyword evidence="6" id="KW-1185">Reference proteome</keyword>
<dbReference type="InterPro" id="IPR016167">
    <property type="entry name" value="FAD-bd_PCMH_sub1"/>
</dbReference>
<keyword evidence="1" id="KW-0285">Flavoprotein</keyword>
<evidence type="ECO:0000313" key="6">
    <source>
        <dbReference type="Proteomes" id="UP000248148"/>
    </source>
</evidence>
<dbReference type="Gene3D" id="3.30.43.10">
    <property type="entry name" value="Uridine Diphospho-n-acetylenolpyruvylglucosamine Reductase, domain 2"/>
    <property type="match status" value="1"/>
</dbReference>
<proteinExistence type="predicted"/>
<protein>
    <submittedName>
        <fullName evidence="5">Carbon-monoxide dehydrogenase medium subunit</fullName>
    </submittedName>
</protein>
<dbReference type="InterPro" id="IPR036683">
    <property type="entry name" value="CO_DH_flav_C_dom_sf"/>
</dbReference>
<dbReference type="PANTHER" id="PTHR42659">
    <property type="entry name" value="XANTHINE DEHYDROGENASE SUBUNIT C-RELATED"/>
    <property type="match status" value="1"/>
</dbReference>
<gene>
    <name evidence="5" type="ORF">BJ122_10224</name>
</gene>
<evidence type="ECO:0000256" key="1">
    <source>
        <dbReference type="ARBA" id="ARBA00022630"/>
    </source>
</evidence>
<dbReference type="SUPFAM" id="SSF56176">
    <property type="entry name" value="FAD-binding/transporter-associated domain-like"/>
    <property type="match status" value="1"/>
</dbReference>
<dbReference type="SMART" id="SM01092">
    <property type="entry name" value="CO_deh_flav_C"/>
    <property type="match status" value="1"/>
</dbReference>
<accession>A0A318TYU4</accession>
<evidence type="ECO:0000256" key="3">
    <source>
        <dbReference type="ARBA" id="ARBA00023002"/>
    </source>
</evidence>
<keyword evidence="2" id="KW-0274">FAD</keyword>
<dbReference type="RefSeq" id="WP_110779470.1">
    <property type="nucleotide sequence ID" value="NZ_QJTI01000002.1"/>
</dbReference>
<evidence type="ECO:0000313" key="5">
    <source>
        <dbReference type="EMBL" id="PYF04799.1"/>
    </source>
</evidence>
<keyword evidence="3" id="KW-0560">Oxidoreductase</keyword>
<reference evidence="5 6" key="1">
    <citation type="submission" date="2018-06" db="EMBL/GenBank/DDBJ databases">
        <title>Genomic Encyclopedia of Archaeal and Bacterial Type Strains, Phase II (KMG-II): from individual species to whole genera.</title>
        <authorList>
            <person name="Goeker M."/>
        </authorList>
    </citation>
    <scope>NUCLEOTIDE SEQUENCE [LARGE SCALE GENOMIC DNA]</scope>
    <source>
        <strain evidence="5 6">JCM 11668</strain>
    </source>
</reference>
<dbReference type="AlphaFoldDB" id="A0A318TYU4"/>
<dbReference type="InterPro" id="IPR016169">
    <property type="entry name" value="FAD-bd_PCMH_sub2"/>
</dbReference>
<dbReference type="SUPFAM" id="SSF55447">
    <property type="entry name" value="CO dehydrogenase flavoprotein C-terminal domain-like"/>
    <property type="match status" value="1"/>
</dbReference>
<dbReference type="PROSITE" id="PS51387">
    <property type="entry name" value="FAD_PCMH"/>
    <property type="match status" value="1"/>
</dbReference>
<dbReference type="PANTHER" id="PTHR42659:SF2">
    <property type="entry name" value="XANTHINE DEHYDROGENASE SUBUNIT C-RELATED"/>
    <property type="match status" value="1"/>
</dbReference>
<sequence>MYPFKYHRPATVRQAANLLAKHEEARPIAGGHTLLPVMKQRLAAPPHLVDLSHIEGLGEIAMQGRALTIGAAATHAEVAASDTVQAAIPALAELAAEIGDPAVRHRGTIGGSLANNDPAADYAAAALALGATIVTSKRRLKADQFFQGLFTTALDPDEIITKIMLPVPKKAAYCKFRNPASRYALVGVFVAKRPSDVRVAVTGAGADGVFRLSAAEAALQKRFHPKMLGGLHVAADGLTSDLHGSATYRAHLIAVLTRRAVEAAQARPDKVAAQPAALEPAS</sequence>
<evidence type="ECO:0000256" key="2">
    <source>
        <dbReference type="ARBA" id="ARBA00022827"/>
    </source>
</evidence>
<feature type="domain" description="FAD-binding PCMH-type" evidence="4">
    <location>
        <begin position="1"/>
        <end position="170"/>
    </location>
</feature>
<name>A0A318TYU4_9BRAD</name>
<organism evidence="5 6">
    <name type="scientific">Rhodopseudomonas faecalis</name>
    <dbReference type="NCBI Taxonomy" id="99655"/>
    <lineage>
        <taxon>Bacteria</taxon>
        <taxon>Pseudomonadati</taxon>
        <taxon>Pseudomonadota</taxon>
        <taxon>Alphaproteobacteria</taxon>
        <taxon>Hyphomicrobiales</taxon>
        <taxon>Nitrobacteraceae</taxon>
        <taxon>Rhodopseudomonas</taxon>
    </lineage>
</organism>
<dbReference type="GO" id="GO:0071949">
    <property type="term" value="F:FAD binding"/>
    <property type="evidence" value="ECO:0007669"/>
    <property type="project" value="InterPro"/>
</dbReference>
<dbReference type="Pfam" id="PF03450">
    <property type="entry name" value="CO_deh_flav_C"/>
    <property type="match status" value="1"/>
</dbReference>
<dbReference type="InterPro" id="IPR002346">
    <property type="entry name" value="Mopterin_DH_FAD-bd"/>
</dbReference>
<dbReference type="InterPro" id="IPR036318">
    <property type="entry name" value="FAD-bd_PCMH-like_sf"/>
</dbReference>
<dbReference type="EMBL" id="QJTI01000002">
    <property type="protein sequence ID" value="PYF04799.1"/>
    <property type="molecule type" value="Genomic_DNA"/>
</dbReference>
<dbReference type="Proteomes" id="UP000248148">
    <property type="component" value="Unassembled WGS sequence"/>
</dbReference>
<comment type="caution">
    <text evidence="5">The sequence shown here is derived from an EMBL/GenBank/DDBJ whole genome shotgun (WGS) entry which is preliminary data.</text>
</comment>
<dbReference type="Gene3D" id="3.30.465.10">
    <property type="match status" value="1"/>
</dbReference>
<dbReference type="InterPro" id="IPR016166">
    <property type="entry name" value="FAD-bd_PCMH"/>
</dbReference>
<dbReference type="OrthoDB" id="9793944at2"/>
<dbReference type="Pfam" id="PF00941">
    <property type="entry name" value="FAD_binding_5"/>
    <property type="match status" value="1"/>
</dbReference>
<dbReference type="InterPro" id="IPR005107">
    <property type="entry name" value="CO_DH_flav_C"/>
</dbReference>